<gene>
    <name evidence="2" type="ORF">PT974_07013</name>
</gene>
<accession>A0ABR0SN41</accession>
<reference evidence="2 3" key="1">
    <citation type="submission" date="2024-01" db="EMBL/GenBank/DDBJ databases">
        <title>Complete genome of Cladobotryum mycophilum ATHUM6906.</title>
        <authorList>
            <person name="Christinaki A.C."/>
            <person name="Myridakis A.I."/>
            <person name="Kouvelis V.N."/>
        </authorList>
    </citation>
    <scope>NUCLEOTIDE SEQUENCE [LARGE SCALE GENOMIC DNA]</scope>
    <source>
        <strain evidence="2 3">ATHUM6906</strain>
    </source>
</reference>
<feature type="domain" description="CHAT" evidence="1">
    <location>
        <begin position="171"/>
        <end position="459"/>
    </location>
</feature>
<evidence type="ECO:0000313" key="2">
    <source>
        <dbReference type="EMBL" id="KAK5993579.1"/>
    </source>
</evidence>
<proteinExistence type="predicted"/>
<organism evidence="2 3">
    <name type="scientific">Cladobotryum mycophilum</name>
    <dbReference type="NCBI Taxonomy" id="491253"/>
    <lineage>
        <taxon>Eukaryota</taxon>
        <taxon>Fungi</taxon>
        <taxon>Dikarya</taxon>
        <taxon>Ascomycota</taxon>
        <taxon>Pezizomycotina</taxon>
        <taxon>Sordariomycetes</taxon>
        <taxon>Hypocreomycetidae</taxon>
        <taxon>Hypocreales</taxon>
        <taxon>Hypocreaceae</taxon>
        <taxon>Cladobotryum</taxon>
    </lineage>
</organism>
<dbReference type="InterPro" id="IPR024983">
    <property type="entry name" value="CHAT_dom"/>
</dbReference>
<protein>
    <recommendedName>
        <fullName evidence="1">CHAT domain-containing protein</fullName>
    </recommendedName>
</protein>
<dbReference type="Proteomes" id="UP001338125">
    <property type="component" value="Unassembled WGS sequence"/>
</dbReference>
<dbReference type="EMBL" id="JAVFKD010000012">
    <property type="protein sequence ID" value="KAK5993579.1"/>
    <property type="molecule type" value="Genomic_DNA"/>
</dbReference>
<comment type="caution">
    <text evidence="2">The sequence shown here is derived from an EMBL/GenBank/DDBJ whole genome shotgun (WGS) entry which is preliminary data.</text>
</comment>
<keyword evidence="3" id="KW-1185">Reference proteome</keyword>
<dbReference type="Pfam" id="PF12770">
    <property type="entry name" value="CHAT"/>
    <property type="match status" value="1"/>
</dbReference>
<evidence type="ECO:0000259" key="1">
    <source>
        <dbReference type="Pfam" id="PF12770"/>
    </source>
</evidence>
<name>A0ABR0SN41_9HYPO</name>
<evidence type="ECO:0000313" key="3">
    <source>
        <dbReference type="Proteomes" id="UP001338125"/>
    </source>
</evidence>
<sequence length="476" mass="53499">MSSAIDLRSDISSLRTAHPDMFQKLDNLRNKIDQKNSGMEDPSETNFLWGFELEHPVAQKVADRRHLQGLHQRLEVLTEEIRALDGYERFMLPLVEREMMSLARDGAIVVVNSSSFHSDALIVTSSAIRILRLPDLDFYASKAYMQRINSIFGRTNMESRGRDNKELSRILLWLWDTVVGPVFRELGLEPQQTAIKNLWWIGVGHLSKLPFHAAGKHPSKSKSAINFVNSSYAPTMKALWYARQVAKPEGGANRLRIELISMSNTAGHAPLPNVKDEIRCIYEIAEKRADVETFESPSKGQILRQLHQKYDEDVLRIVHFACHGLSDTENPLESHVLLLEDVNTSSSTSIEPRAAKLSVREVSSMRVQNAYLAYLGACHTANNSVVKLADEGLHVVSSFQLAGFRHVIGNMWKADDESCRLFSREFYGHLLADGGARKGGDGMVEVSEAFHHALKEVRKSAPGDFIGWIPFVHFGV</sequence>